<comment type="similarity">
    <text evidence="2">Belongs to the bacterial solute-binding protein 5 family.</text>
</comment>
<gene>
    <name evidence="5" type="ORF">ACFO5X_25250</name>
</gene>
<keyword evidence="3" id="KW-0732">Signal</keyword>
<evidence type="ECO:0000313" key="5">
    <source>
        <dbReference type="EMBL" id="MFC4671880.1"/>
    </source>
</evidence>
<evidence type="ECO:0000256" key="1">
    <source>
        <dbReference type="ARBA" id="ARBA00004418"/>
    </source>
</evidence>
<comment type="subcellular location">
    <subcellularLocation>
        <location evidence="1">Periplasm</location>
    </subcellularLocation>
</comment>
<dbReference type="PIRSF" id="PIRSF002741">
    <property type="entry name" value="MppA"/>
    <property type="match status" value="1"/>
</dbReference>
<comment type="caution">
    <text evidence="5">The sequence shown here is derived from an EMBL/GenBank/DDBJ whole genome shotgun (WGS) entry which is preliminary data.</text>
</comment>
<dbReference type="Proteomes" id="UP001595973">
    <property type="component" value="Unassembled WGS sequence"/>
</dbReference>
<dbReference type="RefSeq" id="WP_380722872.1">
    <property type="nucleotide sequence ID" value="NZ_JBHSGI010000034.1"/>
</dbReference>
<name>A0ABV9KNY7_9RHOB</name>
<reference evidence="6" key="1">
    <citation type="journal article" date="2019" name="Int. J. Syst. Evol. Microbiol.">
        <title>The Global Catalogue of Microorganisms (GCM) 10K type strain sequencing project: providing services to taxonomists for standard genome sequencing and annotation.</title>
        <authorList>
            <consortium name="The Broad Institute Genomics Platform"/>
            <consortium name="The Broad Institute Genome Sequencing Center for Infectious Disease"/>
            <person name="Wu L."/>
            <person name="Ma J."/>
        </authorList>
    </citation>
    <scope>NUCLEOTIDE SEQUENCE [LARGE SCALE GENOMIC DNA]</scope>
    <source>
        <strain evidence="6">CGMCC 4.7283</strain>
    </source>
</reference>
<keyword evidence="6" id="KW-1185">Reference proteome</keyword>
<dbReference type="EMBL" id="JBHSGI010000034">
    <property type="protein sequence ID" value="MFC4671880.1"/>
    <property type="molecule type" value="Genomic_DNA"/>
</dbReference>
<sequence length="605" mass="67518">MRADIFRRTGTVLATVALVWLGCDAVAESAHGIAMYGAPALPPDFVSLPYANPDAPKGGRIVFGNTGGFDSLNPFVIKGTPPWQWRFLGYESLLSQSLDEPFTLYGLLAESVETPPDRSWVEFTLRKEARFSDGTPVTVEDVIWSFEMLGSEGHMRYRTLPPKIASITATGPRSLRITFNTDDRELPLIAGLRPVLKKAQWEGRDFASAPLSEIPIGSGPYTVALYEAGRRVMLQRNPDYWGKDLPLRRGTMNFDEIQLEFFADSTVLFEAFKAGDLSVLREENAERWATLFDFPAVQRGEVIKSEIRHGRPTGMTGFVFNTRRKPLDDWRVREALLQAFNFEFMNETVTGGVQPRIGSYFDNSDLGMRPGPAEGKVRALLAPFADSLPPGAMEGYALPVADGTLRNRGNLRIASALLDEAGLPVEQGRRVMPDGRPLELTVLLRQGDTRNQSIADTYARALDRLGIALRVDRVDNAQFVARETEYDFDIATYRRDMSLSPGNEQRLYWGSQGVTAPGTRNLMGMNVPAAEAMIDAMLSATTPEDFTAAVQALDRVLMAGRYVIPLWYDTVDRIAHRRDFHYPAKTPIYGDRPGFLPEVWWFQAD</sequence>
<dbReference type="InterPro" id="IPR000914">
    <property type="entry name" value="SBP_5_dom"/>
</dbReference>
<dbReference type="PANTHER" id="PTHR30290:SF64">
    <property type="entry name" value="ABC TRANSPORTER PERIPLASMIC BINDING PROTEIN"/>
    <property type="match status" value="1"/>
</dbReference>
<evidence type="ECO:0000259" key="4">
    <source>
        <dbReference type="Pfam" id="PF00496"/>
    </source>
</evidence>
<dbReference type="Gene3D" id="3.10.105.10">
    <property type="entry name" value="Dipeptide-binding Protein, Domain 3"/>
    <property type="match status" value="1"/>
</dbReference>
<dbReference type="PANTHER" id="PTHR30290">
    <property type="entry name" value="PERIPLASMIC BINDING COMPONENT OF ABC TRANSPORTER"/>
    <property type="match status" value="1"/>
</dbReference>
<evidence type="ECO:0000256" key="3">
    <source>
        <dbReference type="ARBA" id="ARBA00022729"/>
    </source>
</evidence>
<accession>A0ABV9KNY7</accession>
<evidence type="ECO:0000256" key="2">
    <source>
        <dbReference type="ARBA" id="ARBA00005695"/>
    </source>
</evidence>
<organism evidence="5 6">
    <name type="scientific">Seohaeicola nanhaiensis</name>
    <dbReference type="NCBI Taxonomy" id="1387282"/>
    <lineage>
        <taxon>Bacteria</taxon>
        <taxon>Pseudomonadati</taxon>
        <taxon>Pseudomonadota</taxon>
        <taxon>Alphaproteobacteria</taxon>
        <taxon>Rhodobacterales</taxon>
        <taxon>Roseobacteraceae</taxon>
        <taxon>Seohaeicola</taxon>
    </lineage>
</organism>
<dbReference type="InterPro" id="IPR039424">
    <property type="entry name" value="SBP_5"/>
</dbReference>
<proteinExistence type="inferred from homology"/>
<dbReference type="SUPFAM" id="SSF53850">
    <property type="entry name" value="Periplasmic binding protein-like II"/>
    <property type="match status" value="1"/>
</dbReference>
<dbReference type="PROSITE" id="PS51257">
    <property type="entry name" value="PROKAR_LIPOPROTEIN"/>
    <property type="match status" value="1"/>
</dbReference>
<dbReference type="Pfam" id="PF00496">
    <property type="entry name" value="SBP_bac_5"/>
    <property type="match status" value="1"/>
</dbReference>
<dbReference type="CDD" id="cd08497">
    <property type="entry name" value="MbnE-like"/>
    <property type="match status" value="1"/>
</dbReference>
<evidence type="ECO:0000313" key="6">
    <source>
        <dbReference type="Proteomes" id="UP001595973"/>
    </source>
</evidence>
<feature type="domain" description="Solute-binding protein family 5" evidence="4">
    <location>
        <begin position="104"/>
        <end position="504"/>
    </location>
</feature>
<protein>
    <submittedName>
        <fullName evidence="5">Extracellular solute-binding protein</fullName>
    </submittedName>
</protein>
<dbReference type="Gene3D" id="3.40.190.10">
    <property type="entry name" value="Periplasmic binding protein-like II"/>
    <property type="match status" value="1"/>
</dbReference>
<dbReference type="InterPro" id="IPR030678">
    <property type="entry name" value="Peptide/Ni-bd"/>
</dbReference>